<dbReference type="EMBL" id="CP159307">
    <property type="protein sequence ID" value="XCH33010.1"/>
    <property type="molecule type" value="Genomic_DNA"/>
</dbReference>
<gene>
    <name evidence="1" type="ORF">ABV300_07610</name>
</gene>
<accession>A0AAU8GB47</accession>
<evidence type="ECO:0000313" key="1">
    <source>
        <dbReference type="EMBL" id="XCH33010.1"/>
    </source>
</evidence>
<protein>
    <submittedName>
        <fullName evidence="1">Uncharacterized protein</fullName>
    </submittedName>
</protein>
<proteinExistence type="predicted"/>
<organism evidence="1">
    <name type="scientific">Dehalogenimonas sp. 4OHTPN</name>
    <dbReference type="NCBI Taxonomy" id="3166643"/>
    <lineage>
        <taxon>Bacteria</taxon>
        <taxon>Bacillati</taxon>
        <taxon>Chloroflexota</taxon>
        <taxon>Dehalococcoidia</taxon>
        <taxon>Dehalococcoidales</taxon>
        <taxon>Dehalococcoidaceae</taxon>
        <taxon>Dehalogenimonas</taxon>
    </lineage>
</organism>
<reference evidence="1" key="1">
    <citation type="submission" date="2024-06" db="EMBL/GenBank/DDBJ databases">
        <title>A Novel Isolate, Dehalogenimonas sp. Strain 4OHTPN, Dechlorinates Aromatic 4 Hydroxy chlorothalonil by a Novel Reductive Dehalogenase.</title>
        <authorList>
            <person name="Liu G."/>
        </authorList>
    </citation>
    <scope>NUCLEOTIDE SEQUENCE</scope>
    <source>
        <strain evidence="1">4OHTPN</strain>
    </source>
</reference>
<dbReference type="AlphaFoldDB" id="A0AAU8GB47"/>
<dbReference type="RefSeq" id="WP_353714267.1">
    <property type="nucleotide sequence ID" value="NZ_CP159307.1"/>
</dbReference>
<name>A0AAU8GB47_9CHLR</name>
<sequence>MSCYFRHLQAVFKDANITVSPANKKIIDQTIHEILGTSYKDCPSTWKALKPILANDVRKAELIEKLKSIA</sequence>